<protein>
    <recommendedName>
        <fullName evidence="2">Amidase domain-containing protein</fullName>
    </recommendedName>
</protein>
<name>A0A5N6QRE5_9ROSI</name>
<feature type="region of interest" description="Disordered" evidence="1">
    <location>
        <begin position="77"/>
        <end position="100"/>
    </location>
</feature>
<dbReference type="InterPro" id="IPR036928">
    <property type="entry name" value="AS_sf"/>
</dbReference>
<dbReference type="InterPro" id="IPR023631">
    <property type="entry name" value="Amidase_dom"/>
</dbReference>
<feature type="domain" description="Amidase" evidence="2">
    <location>
        <begin position="958"/>
        <end position="1355"/>
    </location>
</feature>
<evidence type="ECO:0000313" key="4">
    <source>
        <dbReference type="Proteomes" id="UP000327013"/>
    </source>
</evidence>
<feature type="domain" description="Amidase" evidence="2">
    <location>
        <begin position="6"/>
        <end position="73"/>
    </location>
</feature>
<evidence type="ECO:0000256" key="1">
    <source>
        <dbReference type="SAM" id="MobiDB-lite"/>
    </source>
</evidence>
<evidence type="ECO:0000259" key="2">
    <source>
        <dbReference type="Pfam" id="PF01425"/>
    </source>
</evidence>
<sequence length="1415" mass="152653">MAPGSQSRLHGIPVLLKDNIATKDKLNTTGGSFALVGSVVPRDAGVVTKLRKVGAIILGKASLGEWSHFRTSRGPLAWSARGGEGKPENTGQPNTGNHDIEETPVRSLIFGPYLPTSKRLGIVKFQLGHISKTMEASSTPRKKEGKPMSREGRAVSQGGQLLQSISNTCTLSYLALRAYRDFFGTFLFCSLKLFNFQVITIHWHLFATTWIFVQIYNLEIANIDVILNATLSGEATTLLAEFKISLNAYLKELVASLVRTLADVIAFNDKFSDLEMIKEFEQDIFLAAQAINGIGNTEKAALLNLAKLSRDGFEKVMKDNRLDALVTSGADAAPVLAIGGFLAISVPAGYDSSFLFPPLISVLIIAGILFFSTIDGEDFTIEETTIEEIRRAFTEDKLTSRQLVDFYLDRIETLNPLLHSVVEVNPDARDQADEADWERTSNRDSSSLGELHGIPVLLKDTIATKDKLNTTAGSYALLGSVVPRDAGVVERLRTAGAVILGKASLTEWYSFRALGHVPNGWCARAGQAANPYVPSGDPCGSSSGSAISVAANMVAVSLGSETHGSILCPADHNSVVGFKPTVGLTSRAGVIPILPRHDTIGTMSRTVSDAVYVLDVIAGFDPQDYEATKEAAKYIPVGGYKQFLNPDGLKGKRLGVVRNLFSSSLNKSSVIQAFERYLNTMRQRGATIVDNLEMANLDVIQNPARSGELTAMLAEFKVTLNDYLKELISSPVRSLADIIAFNQNNPELEKTAEYGQGTFIASEKTSGFGEKERLAVELMENLSRNGFEKLMMENELDAMVTPGTGAIPLLAIGGHPGITVPAGYDSDGMPFGICFGGLKGTEPKLIEVAYAFEQASFLDKMVDYALCSGGDENVNILLHRHTKAVFHSLPKQRPGTPMASSSLLSIPLLSSLTLILLLKISPGCLCHSIVGHNFSIKEATVHDLQLAFKQNKLTSRQLVEFYLREISRLNPILEGVIEVNPDALYQADKADYEREAKAPGSQSRLHGIPVLLKDNIATKDKLNTTAGSFALVGSVVPRDAGVVTKLRKAGAIILGKASLGEWSHFRTSRGPLAWSARGGEGKNPYTLGEPCGSSSGSSISVAANMVAVSLGTETDGSIICPASFNAVVGIKPTVGLTSRAGVIPISPRQDTVGPICRTVSDAVYVLDAIVGIDSNDNATIKASRYIPNGGYRQFLKVDGLRGKRLGIVRNPFFNFGDKTFLHQTFERHFKTLRQRGAILVDHLEIANIKTTLDYNLSGEETALLSEFKISLNAYLNKLVASPVRTMADVIAFNYKNPELEMIKTIDQEHFLSAEATNGIGKAEKAALSNLSKLSRDGFVKLMTKNKLDALVTPDFSVSSVLAIGGFPGVSVPAGYDTKGVPFGICFGGLRGSEPELIEIAYGFEQATMIRKPPPF</sequence>
<dbReference type="PANTHER" id="PTHR42678:SF36">
    <property type="entry name" value="C869.01-LIKE PROTEIN, PUTATIVE-RELATED"/>
    <property type="match status" value="1"/>
</dbReference>
<dbReference type="EMBL" id="CM017322">
    <property type="protein sequence ID" value="KAE8008713.1"/>
    <property type="molecule type" value="Genomic_DNA"/>
</dbReference>
<evidence type="ECO:0000313" key="3">
    <source>
        <dbReference type="EMBL" id="KAE8008713.1"/>
    </source>
</evidence>
<dbReference type="Pfam" id="PF01425">
    <property type="entry name" value="Amidase"/>
    <property type="match status" value="3"/>
</dbReference>
<gene>
    <name evidence="3" type="ORF">FH972_005202</name>
</gene>
<dbReference type="Gene3D" id="3.90.1300.10">
    <property type="entry name" value="Amidase signature (AS) domain"/>
    <property type="match status" value="4"/>
</dbReference>
<dbReference type="SUPFAM" id="SSF75304">
    <property type="entry name" value="Amidase signature (AS) enzymes"/>
    <property type="match status" value="3"/>
</dbReference>
<dbReference type="OrthoDB" id="566138at2759"/>
<organism evidence="3 4">
    <name type="scientific">Carpinus fangiana</name>
    <dbReference type="NCBI Taxonomy" id="176857"/>
    <lineage>
        <taxon>Eukaryota</taxon>
        <taxon>Viridiplantae</taxon>
        <taxon>Streptophyta</taxon>
        <taxon>Embryophyta</taxon>
        <taxon>Tracheophyta</taxon>
        <taxon>Spermatophyta</taxon>
        <taxon>Magnoliopsida</taxon>
        <taxon>eudicotyledons</taxon>
        <taxon>Gunneridae</taxon>
        <taxon>Pentapetalae</taxon>
        <taxon>rosids</taxon>
        <taxon>fabids</taxon>
        <taxon>Fagales</taxon>
        <taxon>Betulaceae</taxon>
        <taxon>Carpinus</taxon>
    </lineage>
</organism>
<accession>A0A5N6QRE5</accession>
<feature type="domain" description="Amidase" evidence="2">
    <location>
        <begin position="403"/>
        <end position="806"/>
    </location>
</feature>
<reference evidence="3 4" key="1">
    <citation type="submission" date="2019-06" db="EMBL/GenBank/DDBJ databases">
        <title>A chromosomal-level reference genome of Carpinus fangiana (Coryloideae, Betulaceae).</title>
        <authorList>
            <person name="Yang X."/>
            <person name="Wang Z."/>
            <person name="Zhang L."/>
            <person name="Hao G."/>
            <person name="Liu J."/>
            <person name="Yang Y."/>
        </authorList>
    </citation>
    <scope>NUCLEOTIDE SEQUENCE [LARGE SCALE GENOMIC DNA]</scope>
    <source>
        <strain evidence="3">Cfa_2016G</strain>
        <tissue evidence="3">Leaf</tissue>
    </source>
</reference>
<dbReference type="Proteomes" id="UP000327013">
    <property type="component" value="Chromosome 2"/>
</dbReference>
<dbReference type="PANTHER" id="PTHR42678">
    <property type="entry name" value="AMIDASE"/>
    <property type="match status" value="1"/>
</dbReference>
<keyword evidence="4" id="KW-1185">Reference proteome</keyword>
<proteinExistence type="predicted"/>